<reference evidence="4" key="1">
    <citation type="submission" date="2016-06" db="UniProtKB">
        <authorList>
            <consortium name="WormBaseParasite"/>
        </authorList>
    </citation>
    <scope>IDENTIFICATION</scope>
</reference>
<evidence type="ECO:0000313" key="3">
    <source>
        <dbReference type="Proteomes" id="UP000279833"/>
    </source>
</evidence>
<proteinExistence type="predicted"/>
<dbReference type="CDD" id="cd08688">
    <property type="entry name" value="C2_KIAA0528-like"/>
    <property type="match status" value="1"/>
</dbReference>
<name>A0A183JBX5_9TREM</name>
<dbReference type="InterPro" id="IPR000008">
    <property type="entry name" value="C2_dom"/>
</dbReference>
<dbReference type="GO" id="GO:0010828">
    <property type="term" value="P:positive regulation of D-glucose transmembrane transport"/>
    <property type="evidence" value="ECO:0007669"/>
    <property type="project" value="TreeGrafter"/>
</dbReference>
<evidence type="ECO:0000259" key="1">
    <source>
        <dbReference type="PROSITE" id="PS50004"/>
    </source>
</evidence>
<gene>
    <name evidence="2" type="ORF">SCUD_LOCUS182</name>
</gene>
<dbReference type="GO" id="GO:0065002">
    <property type="term" value="P:intracellular protein transmembrane transport"/>
    <property type="evidence" value="ECO:0007669"/>
    <property type="project" value="TreeGrafter"/>
</dbReference>
<dbReference type="STRING" id="6186.A0A183JBX5"/>
<dbReference type="InterPro" id="IPR038983">
    <property type="entry name" value="C2CD5"/>
</dbReference>
<dbReference type="EMBL" id="UZAK01000100">
    <property type="protein sequence ID" value="VDO59969.1"/>
    <property type="molecule type" value="Genomic_DNA"/>
</dbReference>
<dbReference type="GO" id="GO:0005544">
    <property type="term" value="F:calcium-dependent phospholipid binding"/>
    <property type="evidence" value="ECO:0007669"/>
    <property type="project" value="InterPro"/>
</dbReference>
<dbReference type="InterPro" id="IPR037785">
    <property type="entry name" value="C2_C2CD5"/>
</dbReference>
<dbReference type="Pfam" id="PF00168">
    <property type="entry name" value="C2"/>
    <property type="match status" value="1"/>
</dbReference>
<dbReference type="GO" id="GO:0072659">
    <property type="term" value="P:protein localization to plasma membrane"/>
    <property type="evidence" value="ECO:0007669"/>
    <property type="project" value="TreeGrafter"/>
</dbReference>
<reference evidence="2 3" key="2">
    <citation type="submission" date="2018-11" db="EMBL/GenBank/DDBJ databases">
        <authorList>
            <consortium name="Pathogen Informatics"/>
        </authorList>
    </citation>
    <scope>NUCLEOTIDE SEQUENCE [LARGE SCALE GENOMIC DNA]</scope>
    <source>
        <strain evidence="2">Dakar</strain>
        <strain evidence="3">Dakar, Senegal</strain>
    </source>
</reference>
<dbReference type="Gene3D" id="2.60.40.150">
    <property type="entry name" value="C2 domain"/>
    <property type="match status" value="1"/>
</dbReference>
<keyword evidence="3" id="KW-1185">Reference proteome</keyword>
<dbReference type="PANTHER" id="PTHR37412">
    <property type="entry name" value="C2 DOMAIN-CONTAINING PROTEIN 5"/>
    <property type="match status" value="1"/>
</dbReference>
<dbReference type="Proteomes" id="UP000279833">
    <property type="component" value="Unassembled WGS sequence"/>
</dbReference>
<dbReference type="PANTHER" id="PTHR37412:SF2">
    <property type="entry name" value="C2 DOMAIN-CONTAINING PROTEIN 5"/>
    <property type="match status" value="1"/>
</dbReference>
<dbReference type="WBParaSite" id="SCUD_0000018101-mRNA-1">
    <property type="protein sequence ID" value="SCUD_0000018101-mRNA-1"/>
    <property type="gene ID" value="SCUD_0000018101"/>
</dbReference>
<dbReference type="GO" id="GO:0005886">
    <property type="term" value="C:plasma membrane"/>
    <property type="evidence" value="ECO:0007669"/>
    <property type="project" value="TreeGrafter"/>
</dbReference>
<dbReference type="AlphaFoldDB" id="A0A183JBX5"/>
<evidence type="ECO:0000313" key="2">
    <source>
        <dbReference type="EMBL" id="VDO59969.1"/>
    </source>
</evidence>
<dbReference type="SMART" id="SM00239">
    <property type="entry name" value="C2"/>
    <property type="match status" value="1"/>
</dbReference>
<feature type="domain" description="C2" evidence="1">
    <location>
        <begin position="1"/>
        <end position="112"/>
    </location>
</feature>
<dbReference type="PROSITE" id="PS50004">
    <property type="entry name" value="C2"/>
    <property type="match status" value="1"/>
</dbReference>
<sequence length="229" mass="26884">MPGTVKVRVISARNLPVMDRATFLTDAFVEVNRFRYHYITYKTEVVRRSLNPSWNSEWFCFELDDQALQDEALLLKVMDHDTYSAHDTIGRVYFDLNPLLSRGQTRCLNGWFPIYDTMHGIRGEICLAIRVDVFLDANTATFTSFPKIRTSRASNEARQRLFSRLSGKFIEYLLFSKKGISCLNIYNNFHTWQNNFSLFLSYDFLKINLCVFTTHIYLNQLHNESIIQM</sequence>
<accession>A0A183JBX5</accession>
<dbReference type="SUPFAM" id="SSF49562">
    <property type="entry name" value="C2 domain (Calcium/lipid-binding domain, CaLB)"/>
    <property type="match status" value="1"/>
</dbReference>
<dbReference type="GO" id="GO:0090314">
    <property type="term" value="P:positive regulation of protein targeting to membrane"/>
    <property type="evidence" value="ECO:0007669"/>
    <property type="project" value="TreeGrafter"/>
</dbReference>
<organism evidence="4">
    <name type="scientific">Schistosoma curassoni</name>
    <dbReference type="NCBI Taxonomy" id="6186"/>
    <lineage>
        <taxon>Eukaryota</taxon>
        <taxon>Metazoa</taxon>
        <taxon>Spiralia</taxon>
        <taxon>Lophotrochozoa</taxon>
        <taxon>Platyhelminthes</taxon>
        <taxon>Trematoda</taxon>
        <taxon>Digenea</taxon>
        <taxon>Strigeidida</taxon>
        <taxon>Schistosomatoidea</taxon>
        <taxon>Schistosomatidae</taxon>
        <taxon>Schistosoma</taxon>
    </lineage>
</organism>
<evidence type="ECO:0000313" key="4">
    <source>
        <dbReference type="WBParaSite" id="SCUD_0000018101-mRNA-1"/>
    </source>
</evidence>
<dbReference type="GO" id="GO:0031340">
    <property type="term" value="P:positive regulation of vesicle fusion"/>
    <property type="evidence" value="ECO:0007669"/>
    <property type="project" value="TreeGrafter"/>
</dbReference>
<protein>
    <submittedName>
        <fullName evidence="4">C2 domain-containing protein</fullName>
    </submittedName>
</protein>
<dbReference type="InterPro" id="IPR035892">
    <property type="entry name" value="C2_domain_sf"/>
</dbReference>
<dbReference type="GO" id="GO:0005509">
    <property type="term" value="F:calcium ion binding"/>
    <property type="evidence" value="ECO:0007669"/>
    <property type="project" value="TreeGrafter"/>
</dbReference>